<dbReference type="InterPro" id="IPR034686">
    <property type="entry name" value="Terpene_cyclase-like_2"/>
</dbReference>
<protein>
    <submittedName>
        <fullName evidence="2">(+)-caryolan-1-ol synthase</fullName>
        <ecNumber evidence="2">4.2.1.138</ecNumber>
    </submittedName>
</protein>
<dbReference type="RefSeq" id="WP_143860171.1">
    <property type="nucleotide sequence ID" value="NZ_NGAF01000013.1"/>
</dbReference>
<name>A0A231H144_9NOCA</name>
<dbReference type="EMBL" id="NGAF01000013">
    <property type="protein sequence ID" value="OXR42578.1"/>
    <property type="molecule type" value="Genomic_DNA"/>
</dbReference>
<dbReference type="Proteomes" id="UP000215506">
    <property type="component" value="Unassembled WGS sequence"/>
</dbReference>
<proteinExistence type="predicted"/>
<dbReference type="EC" id="4.2.1.138" evidence="2"/>
<dbReference type="SUPFAM" id="SSF48576">
    <property type="entry name" value="Terpenoid synthases"/>
    <property type="match status" value="1"/>
</dbReference>
<keyword evidence="1 2" id="KW-0456">Lyase</keyword>
<accession>A0A231H144</accession>
<evidence type="ECO:0000313" key="2">
    <source>
        <dbReference type="EMBL" id="OXR42578.1"/>
    </source>
</evidence>
<dbReference type="InterPro" id="IPR008949">
    <property type="entry name" value="Isoprenoid_synthase_dom_sf"/>
</dbReference>
<evidence type="ECO:0000256" key="1">
    <source>
        <dbReference type="ARBA" id="ARBA00023239"/>
    </source>
</evidence>
<organism evidence="2 3">
    <name type="scientific">Nocardia cerradoensis</name>
    <dbReference type="NCBI Taxonomy" id="85688"/>
    <lineage>
        <taxon>Bacteria</taxon>
        <taxon>Bacillati</taxon>
        <taxon>Actinomycetota</taxon>
        <taxon>Actinomycetes</taxon>
        <taxon>Mycobacteriales</taxon>
        <taxon>Nocardiaceae</taxon>
        <taxon>Nocardia</taxon>
    </lineage>
</organism>
<comment type="caution">
    <text evidence="2">The sequence shown here is derived from an EMBL/GenBank/DDBJ whole genome shotgun (WGS) entry which is preliminary data.</text>
</comment>
<gene>
    <name evidence="2" type="primary">gcoA</name>
    <name evidence="2" type="ORF">B7C42_05355</name>
</gene>
<dbReference type="GO" id="GO:0010333">
    <property type="term" value="F:terpene synthase activity"/>
    <property type="evidence" value="ECO:0007669"/>
    <property type="project" value="InterPro"/>
</dbReference>
<dbReference type="Gene3D" id="1.10.600.10">
    <property type="entry name" value="Farnesyl Diphosphate Synthase"/>
    <property type="match status" value="1"/>
</dbReference>
<keyword evidence="3" id="KW-1185">Reference proteome</keyword>
<evidence type="ECO:0000313" key="3">
    <source>
        <dbReference type="Proteomes" id="UP000215506"/>
    </source>
</evidence>
<reference evidence="2 3" key="1">
    <citation type="submission" date="2017-07" db="EMBL/GenBank/DDBJ databases">
        <title>First draft Genome Sequence of Nocardia cerradoensis isolated from human infection.</title>
        <authorList>
            <person name="Carrasco G."/>
        </authorList>
    </citation>
    <scope>NUCLEOTIDE SEQUENCE [LARGE SCALE GENOMIC DNA]</scope>
    <source>
        <strain evidence="2 3">CNM20130759</strain>
    </source>
</reference>
<dbReference type="Pfam" id="PF19086">
    <property type="entry name" value="Terpene_syn_C_2"/>
    <property type="match status" value="1"/>
</dbReference>
<dbReference type="SFLD" id="SFLDG01020">
    <property type="entry name" value="Terpene_Cyclase_Like_2"/>
    <property type="match status" value="1"/>
</dbReference>
<dbReference type="AlphaFoldDB" id="A0A231H144"/>
<dbReference type="SFLD" id="SFLDS00005">
    <property type="entry name" value="Isoprenoid_Synthase_Type_I"/>
    <property type="match status" value="1"/>
</dbReference>
<sequence>MHVTEFFMPFDSEGANPAESEAEQVMWAWLERCDLVPSEPTRRRMRRTRPARMYALWCPYAGVDALGLLSRFTAWAFIVDDQFDIEIPDSARTLATITELEEVFEYGAQPRGVLAVAFAELWRELCAGRSSQWRHAVRTELSAWLWTYYTESIGRLTDRYPDLDDYRAHRRDSVALYVFLDISEIAEGVDLCAAARGLPALRAIREASVEHMGLFNDILSIDSDEASEYLYNSVLLAERQQGLDRKQAVEVVDRMLTECVRRMLTGIDALPAELDAAGLSGRERADILSTATCYTRYVRANFDYHYQAARYTSAPREALEHGAPLT</sequence>